<evidence type="ECO:0000256" key="1">
    <source>
        <dbReference type="SAM" id="Phobius"/>
    </source>
</evidence>
<sequence length="379" mass="42601">MVSRIKVLLLLPLTVIALLCCTGVLYLLTNVNVKITNELKLQINKNAFVLPVTTAPPTMPKNINNNVVVKVMRHGGRTGHQLKDIASAVALTKIMGSSWMLATPSREFTEEIISIQDIATNKSICCGNDWPIIHFDETRWSGFESYAAFEEYVNQKVPVLARNLCVQVSNSWRIQMHNLFSWEKNGFVSNGTYEATRKHIQNAVTAKDHNLYWNDTDDPGVTRVVVHQRRGDRSRQSKTMGKFHILMEKITEWHKGKLAFHIITEPKNSEDVFENGCKFPQRPGVSCIVSTRTLAQDFGAMFSSDILVVTSSSLSIWAGILGEQTTVYWMPNLNYKNTGNLKSQSNGKLKSQFFSVCEHPPEFKCLNIVGNKTVECGCS</sequence>
<keyword evidence="1" id="KW-0812">Transmembrane</keyword>
<feature type="transmembrane region" description="Helical" evidence="1">
    <location>
        <begin position="7"/>
        <end position="28"/>
    </location>
</feature>
<keyword evidence="1" id="KW-1133">Transmembrane helix</keyword>
<evidence type="ECO:0008006" key="3">
    <source>
        <dbReference type="Google" id="ProtNLM"/>
    </source>
</evidence>
<proteinExistence type="predicted"/>
<protein>
    <recommendedName>
        <fullName evidence="3">Fucosyltransferase</fullName>
    </recommendedName>
</protein>
<dbReference type="EMBL" id="HBEL01046186">
    <property type="protein sequence ID" value="CAD8425320.1"/>
    <property type="molecule type" value="Transcribed_RNA"/>
</dbReference>
<organism evidence="2">
    <name type="scientific">Proboscia inermis</name>
    <dbReference type="NCBI Taxonomy" id="420281"/>
    <lineage>
        <taxon>Eukaryota</taxon>
        <taxon>Sar</taxon>
        <taxon>Stramenopiles</taxon>
        <taxon>Ochrophyta</taxon>
        <taxon>Bacillariophyta</taxon>
        <taxon>Coscinodiscophyceae</taxon>
        <taxon>Rhizosoleniophycidae</taxon>
        <taxon>Rhizosoleniales</taxon>
        <taxon>Rhizosoleniaceae</taxon>
        <taxon>Proboscia</taxon>
    </lineage>
</organism>
<keyword evidence="1" id="KW-0472">Membrane</keyword>
<accession>A0A7S0CK10</accession>
<evidence type="ECO:0000313" key="2">
    <source>
        <dbReference type="EMBL" id="CAD8425320.1"/>
    </source>
</evidence>
<dbReference type="AlphaFoldDB" id="A0A7S0CK10"/>
<gene>
    <name evidence="2" type="ORF">PINE0816_LOCUS21480</name>
</gene>
<reference evidence="2" key="1">
    <citation type="submission" date="2021-01" db="EMBL/GenBank/DDBJ databases">
        <authorList>
            <person name="Corre E."/>
            <person name="Pelletier E."/>
            <person name="Niang G."/>
            <person name="Scheremetjew M."/>
            <person name="Finn R."/>
            <person name="Kale V."/>
            <person name="Holt S."/>
            <person name="Cochrane G."/>
            <person name="Meng A."/>
            <person name="Brown T."/>
            <person name="Cohen L."/>
        </authorList>
    </citation>
    <scope>NUCLEOTIDE SEQUENCE</scope>
    <source>
        <strain evidence="2">CCAP1064/1</strain>
    </source>
</reference>
<name>A0A7S0CK10_9STRA</name>